<proteinExistence type="predicted"/>
<protein>
    <submittedName>
        <fullName evidence="2">Uncharacterized protein</fullName>
    </submittedName>
</protein>
<sequence>MAVSPTRGAPLAQECICKKEYNSNNGAPGPRCGGKKAPRITISGTPPSQANAIFLHLCRPFSFLPSLTTFLDPNFPQFPPPASLSSPQLERAFWVSERYRKISSLKY</sequence>
<gene>
    <name evidence="2" type="ORF">E2C01_053866</name>
</gene>
<organism evidence="2 3">
    <name type="scientific">Portunus trituberculatus</name>
    <name type="common">Swimming crab</name>
    <name type="synonym">Neptunus trituberculatus</name>
    <dbReference type="NCBI Taxonomy" id="210409"/>
    <lineage>
        <taxon>Eukaryota</taxon>
        <taxon>Metazoa</taxon>
        <taxon>Ecdysozoa</taxon>
        <taxon>Arthropoda</taxon>
        <taxon>Crustacea</taxon>
        <taxon>Multicrustacea</taxon>
        <taxon>Malacostraca</taxon>
        <taxon>Eumalacostraca</taxon>
        <taxon>Eucarida</taxon>
        <taxon>Decapoda</taxon>
        <taxon>Pleocyemata</taxon>
        <taxon>Brachyura</taxon>
        <taxon>Eubrachyura</taxon>
        <taxon>Portunoidea</taxon>
        <taxon>Portunidae</taxon>
        <taxon>Portuninae</taxon>
        <taxon>Portunus</taxon>
    </lineage>
</organism>
<dbReference type="Proteomes" id="UP000324222">
    <property type="component" value="Unassembled WGS sequence"/>
</dbReference>
<comment type="caution">
    <text evidence="2">The sequence shown here is derived from an EMBL/GenBank/DDBJ whole genome shotgun (WGS) entry which is preliminary data.</text>
</comment>
<dbReference type="EMBL" id="VSRR010016913">
    <property type="protein sequence ID" value="MPC59838.1"/>
    <property type="molecule type" value="Genomic_DNA"/>
</dbReference>
<evidence type="ECO:0000313" key="2">
    <source>
        <dbReference type="EMBL" id="MPC59838.1"/>
    </source>
</evidence>
<name>A0A5B7GRZ4_PORTR</name>
<evidence type="ECO:0000256" key="1">
    <source>
        <dbReference type="SAM" id="MobiDB-lite"/>
    </source>
</evidence>
<keyword evidence="3" id="KW-1185">Reference proteome</keyword>
<dbReference type="AlphaFoldDB" id="A0A5B7GRZ4"/>
<evidence type="ECO:0000313" key="3">
    <source>
        <dbReference type="Proteomes" id="UP000324222"/>
    </source>
</evidence>
<accession>A0A5B7GRZ4</accession>
<feature type="region of interest" description="Disordered" evidence="1">
    <location>
        <begin position="21"/>
        <end position="40"/>
    </location>
</feature>
<reference evidence="2 3" key="1">
    <citation type="submission" date="2019-05" db="EMBL/GenBank/DDBJ databases">
        <title>Another draft genome of Portunus trituberculatus and its Hox gene families provides insights of decapod evolution.</title>
        <authorList>
            <person name="Jeong J.-H."/>
            <person name="Song I."/>
            <person name="Kim S."/>
            <person name="Choi T."/>
            <person name="Kim D."/>
            <person name="Ryu S."/>
            <person name="Kim W."/>
        </authorList>
    </citation>
    <scope>NUCLEOTIDE SEQUENCE [LARGE SCALE GENOMIC DNA]</scope>
    <source>
        <tissue evidence="2">Muscle</tissue>
    </source>
</reference>